<dbReference type="Proteomes" id="UP001595758">
    <property type="component" value="Unassembled WGS sequence"/>
</dbReference>
<evidence type="ECO:0008006" key="3">
    <source>
        <dbReference type="Google" id="ProtNLM"/>
    </source>
</evidence>
<dbReference type="EMBL" id="JBHSAB010000001">
    <property type="protein sequence ID" value="MFC3907589.1"/>
    <property type="molecule type" value="Genomic_DNA"/>
</dbReference>
<evidence type="ECO:0000313" key="1">
    <source>
        <dbReference type="EMBL" id="MFC3907589.1"/>
    </source>
</evidence>
<evidence type="ECO:0000313" key="2">
    <source>
        <dbReference type="Proteomes" id="UP001595758"/>
    </source>
</evidence>
<dbReference type="RefSeq" id="WP_382340096.1">
    <property type="nucleotide sequence ID" value="NZ_JBHSAB010000001.1"/>
</dbReference>
<comment type="caution">
    <text evidence="1">The sequence shown here is derived from an EMBL/GenBank/DDBJ whole genome shotgun (WGS) entry which is preliminary data.</text>
</comment>
<reference evidence="2" key="1">
    <citation type="journal article" date="2019" name="Int. J. Syst. Evol. Microbiol.">
        <title>The Global Catalogue of Microorganisms (GCM) 10K type strain sequencing project: providing services to taxonomists for standard genome sequencing and annotation.</title>
        <authorList>
            <consortium name="The Broad Institute Genomics Platform"/>
            <consortium name="The Broad Institute Genome Sequencing Center for Infectious Disease"/>
            <person name="Wu L."/>
            <person name="Ma J."/>
        </authorList>
    </citation>
    <scope>NUCLEOTIDE SEQUENCE [LARGE SCALE GENOMIC DNA]</scope>
    <source>
        <strain evidence="2">CCUG 59858</strain>
    </source>
</reference>
<dbReference type="SUPFAM" id="SSF160214">
    <property type="entry name" value="FlaG-like"/>
    <property type="match status" value="1"/>
</dbReference>
<dbReference type="InterPro" id="IPR035924">
    <property type="entry name" value="FlaG-like_sf"/>
</dbReference>
<keyword evidence="2" id="KW-1185">Reference proteome</keyword>
<name>A0ABV8CBN5_9GAMM</name>
<organism evidence="1 2">
    <name type="scientific">Legionella dresdenensis</name>
    <dbReference type="NCBI Taxonomy" id="450200"/>
    <lineage>
        <taxon>Bacteria</taxon>
        <taxon>Pseudomonadati</taxon>
        <taxon>Pseudomonadota</taxon>
        <taxon>Gammaproteobacteria</taxon>
        <taxon>Legionellales</taxon>
        <taxon>Legionellaceae</taxon>
        <taxon>Legionella</taxon>
    </lineage>
</organism>
<protein>
    <recommendedName>
        <fullName evidence="3">Flagellar protein FlaG</fullName>
    </recommendedName>
</protein>
<proteinExistence type="predicted"/>
<gene>
    <name evidence="1" type="ORF">ACFORL_00665</name>
</gene>
<accession>A0ABV8CBN5</accession>
<sequence length="112" mass="12373">MNIDPANIVNPQLASTASNTAKVDTTANLPSKDIVVQLSTDQKQKVEEEQQPPHIAVNQLSFELNKDTGVLQTVVTESIDNSEVVRKMPTDEYLKLLSLLDDIIDNTIDKQV</sequence>